<feature type="transmembrane region" description="Helical" evidence="11">
    <location>
        <begin position="1163"/>
        <end position="1182"/>
    </location>
</feature>
<dbReference type="InterPro" id="IPR036640">
    <property type="entry name" value="ABC1_TM_sf"/>
</dbReference>
<evidence type="ECO:0000256" key="8">
    <source>
        <dbReference type="ARBA" id="ARBA00022989"/>
    </source>
</evidence>
<dbReference type="InterPro" id="IPR050173">
    <property type="entry name" value="ABC_transporter_C-like"/>
</dbReference>
<keyword evidence="2" id="KW-0813">Transport</keyword>
<dbReference type="EMBL" id="JAACJP010000006">
    <property type="protein sequence ID" value="KAF5383651.1"/>
    <property type="molecule type" value="Genomic_DNA"/>
</dbReference>
<feature type="transmembrane region" description="Helical" evidence="11">
    <location>
        <begin position="1056"/>
        <end position="1084"/>
    </location>
</feature>
<dbReference type="InterPro" id="IPR011527">
    <property type="entry name" value="ABC1_TM_dom"/>
</dbReference>
<dbReference type="InterPro" id="IPR056227">
    <property type="entry name" value="TMD0_ABC"/>
</dbReference>
<dbReference type="InterPro" id="IPR003439">
    <property type="entry name" value="ABC_transporter-like_ATP-bd"/>
</dbReference>
<dbReference type="PANTHER" id="PTHR24223">
    <property type="entry name" value="ATP-BINDING CASSETTE SUB-FAMILY C"/>
    <property type="match status" value="1"/>
</dbReference>
<evidence type="ECO:0000256" key="3">
    <source>
        <dbReference type="ARBA" id="ARBA00022554"/>
    </source>
</evidence>
<feature type="transmembrane region" description="Helical" evidence="11">
    <location>
        <begin position="29"/>
        <end position="51"/>
    </location>
</feature>
<proteinExistence type="predicted"/>
<comment type="caution">
    <text evidence="14">The sequence shown here is derived from an EMBL/GenBank/DDBJ whole genome shotgun (WGS) entry which is preliminary data.</text>
</comment>
<evidence type="ECO:0000256" key="10">
    <source>
        <dbReference type="SAM" id="MobiDB-lite"/>
    </source>
</evidence>
<feature type="transmembrane region" description="Helical" evidence="11">
    <location>
        <begin position="414"/>
        <end position="437"/>
    </location>
</feature>
<dbReference type="Pfam" id="PF24357">
    <property type="entry name" value="TMD0_ABC"/>
    <property type="match status" value="1"/>
</dbReference>
<feature type="domain" description="ABC transporter" evidence="12">
    <location>
        <begin position="1253"/>
        <end position="1488"/>
    </location>
</feature>
<keyword evidence="7" id="KW-0067">ATP-binding</keyword>
<feature type="transmembrane region" description="Helical" evidence="11">
    <location>
        <begin position="63"/>
        <end position="89"/>
    </location>
</feature>
<gene>
    <name evidence="14" type="ORF">D9615_003668</name>
</gene>
<feature type="transmembrane region" description="Helical" evidence="11">
    <location>
        <begin position="493"/>
        <end position="519"/>
    </location>
</feature>
<reference evidence="14 15" key="1">
    <citation type="journal article" date="2020" name="ISME J.">
        <title>Uncovering the hidden diversity of litter-decomposition mechanisms in mushroom-forming fungi.</title>
        <authorList>
            <person name="Floudas D."/>
            <person name="Bentzer J."/>
            <person name="Ahren D."/>
            <person name="Johansson T."/>
            <person name="Persson P."/>
            <person name="Tunlid A."/>
        </authorList>
    </citation>
    <scope>NUCLEOTIDE SEQUENCE [LARGE SCALE GENOMIC DNA]</scope>
    <source>
        <strain evidence="14 15">CBS 661.87</strain>
    </source>
</reference>
<feature type="compositionally biased region" description="Low complexity" evidence="10">
    <location>
        <begin position="837"/>
        <end position="854"/>
    </location>
</feature>
<keyword evidence="8 11" id="KW-1133">Transmembrane helix</keyword>
<dbReference type="SUPFAM" id="SSF90123">
    <property type="entry name" value="ABC transporter transmembrane region"/>
    <property type="match status" value="2"/>
</dbReference>
<feature type="region of interest" description="Disordered" evidence="10">
    <location>
        <begin position="887"/>
        <end position="910"/>
    </location>
</feature>
<feature type="transmembrane region" description="Helical" evidence="11">
    <location>
        <begin position="126"/>
        <end position="143"/>
    </location>
</feature>
<feature type="domain" description="ABC transmembrane type-1" evidence="13">
    <location>
        <begin position="265"/>
        <end position="558"/>
    </location>
</feature>
<accession>A0A8H5HI92</accession>
<dbReference type="Proteomes" id="UP000565441">
    <property type="component" value="Unassembled WGS sequence"/>
</dbReference>
<dbReference type="PROSITE" id="PS50929">
    <property type="entry name" value="ABC_TM1F"/>
    <property type="match status" value="2"/>
</dbReference>
<dbReference type="GO" id="GO:0000329">
    <property type="term" value="C:fungal-type vacuole membrane"/>
    <property type="evidence" value="ECO:0007669"/>
    <property type="project" value="UniProtKB-ARBA"/>
</dbReference>
<keyword evidence="4 11" id="KW-0812">Transmembrane</keyword>
<keyword evidence="15" id="KW-1185">Reference proteome</keyword>
<dbReference type="Gene3D" id="1.20.1560.10">
    <property type="entry name" value="ABC transporter type 1, transmembrane domain"/>
    <property type="match status" value="2"/>
</dbReference>
<dbReference type="CDD" id="cd03244">
    <property type="entry name" value="ABCC_MRP_domain2"/>
    <property type="match status" value="1"/>
</dbReference>
<dbReference type="InterPro" id="IPR017871">
    <property type="entry name" value="ABC_transporter-like_CS"/>
</dbReference>
<evidence type="ECO:0000256" key="2">
    <source>
        <dbReference type="ARBA" id="ARBA00022448"/>
    </source>
</evidence>
<feature type="transmembrane region" description="Helical" evidence="11">
    <location>
        <begin position="931"/>
        <end position="953"/>
    </location>
</feature>
<feature type="transmembrane region" description="Helical" evidence="11">
    <location>
        <begin position="387"/>
        <end position="408"/>
    </location>
</feature>
<feature type="transmembrane region" description="Helical" evidence="11">
    <location>
        <begin position="196"/>
        <end position="214"/>
    </location>
</feature>
<feature type="transmembrane region" description="Helical" evidence="11">
    <location>
        <begin position="155"/>
        <end position="176"/>
    </location>
</feature>
<dbReference type="PROSITE" id="PS50893">
    <property type="entry name" value="ABC_TRANSPORTER_2"/>
    <property type="match status" value="2"/>
</dbReference>
<feature type="transmembrane region" description="Helical" evidence="11">
    <location>
        <begin position="973"/>
        <end position="1000"/>
    </location>
</feature>
<organism evidence="14 15">
    <name type="scientific">Tricholomella constricta</name>
    <dbReference type="NCBI Taxonomy" id="117010"/>
    <lineage>
        <taxon>Eukaryota</taxon>
        <taxon>Fungi</taxon>
        <taxon>Dikarya</taxon>
        <taxon>Basidiomycota</taxon>
        <taxon>Agaricomycotina</taxon>
        <taxon>Agaricomycetes</taxon>
        <taxon>Agaricomycetidae</taxon>
        <taxon>Agaricales</taxon>
        <taxon>Tricholomatineae</taxon>
        <taxon>Lyophyllaceae</taxon>
        <taxon>Tricholomella</taxon>
    </lineage>
</organism>
<evidence type="ECO:0000256" key="5">
    <source>
        <dbReference type="ARBA" id="ARBA00022737"/>
    </source>
</evidence>
<evidence type="ECO:0000256" key="9">
    <source>
        <dbReference type="ARBA" id="ARBA00023136"/>
    </source>
</evidence>
<dbReference type="GO" id="GO:0140359">
    <property type="term" value="F:ABC-type transporter activity"/>
    <property type="evidence" value="ECO:0007669"/>
    <property type="project" value="InterPro"/>
</dbReference>
<dbReference type="CDD" id="cd03250">
    <property type="entry name" value="ABCC_MRP_domain1"/>
    <property type="match status" value="1"/>
</dbReference>
<keyword evidence="5" id="KW-0677">Repeat</keyword>
<protein>
    <submittedName>
        <fullName evidence="14">Uncharacterized protein</fullName>
    </submittedName>
</protein>
<feature type="transmembrane region" description="Helical" evidence="11">
    <location>
        <begin position="315"/>
        <end position="336"/>
    </location>
</feature>
<evidence type="ECO:0000256" key="1">
    <source>
        <dbReference type="ARBA" id="ARBA00004128"/>
    </source>
</evidence>
<dbReference type="Pfam" id="PF00005">
    <property type="entry name" value="ABC_tran"/>
    <property type="match status" value="2"/>
</dbReference>
<dbReference type="GO" id="GO:0016887">
    <property type="term" value="F:ATP hydrolysis activity"/>
    <property type="evidence" value="ECO:0007669"/>
    <property type="project" value="InterPro"/>
</dbReference>
<dbReference type="FunFam" id="1.20.1560.10:FF:000020">
    <property type="entry name" value="ABC metal ion transporter"/>
    <property type="match status" value="1"/>
</dbReference>
<evidence type="ECO:0000256" key="11">
    <source>
        <dbReference type="SAM" id="Phobius"/>
    </source>
</evidence>
<dbReference type="Pfam" id="PF00664">
    <property type="entry name" value="ABC_membrane"/>
    <property type="match status" value="2"/>
</dbReference>
<evidence type="ECO:0000259" key="13">
    <source>
        <dbReference type="PROSITE" id="PS50929"/>
    </source>
</evidence>
<evidence type="ECO:0000313" key="14">
    <source>
        <dbReference type="EMBL" id="KAF5383651.1"/>
    </source>
</evidence>
<evidence type="ECO:0000256" key="4">
    <source>
        <dbReference type="ARBA" id="ARBA00022692"/>
    </source>
</evidence>
<feature type="region of interest" description="Disordered" evidence="10">
    <location>
        <begin position="833"/>
        <end position="863"/>
    </location>
</feature>
<evidence type="ECO:0000256" key="6">
    <source>
        <dbReference type="ARBA" id="ARBA00022741"/>
    </source>
</evidence>
<keyword evidence="6" id="KW-0547">Nucleotide-binding</keyword>
<feature type="domain" description="ABC transmembrane type-1" evidence="13">
    <location>
        <begin position="936"/>
        <end position="1216"/>
    </location>
</feature>
<dbReference type="FunFam" id="1.20.1560.10:FF:000010">
    <property type="entry name" value="Multidrug resistance-associated ABC transporter"/>
    <property type="match status" value="1"/>
</dbReference>
<sequence>MATCHDSEGWRVVSRIREFDTTLCFEEGILLSAVLGFLLVLATWRSLSLCLAPSKDRTSKSWWILWAKLTLLVASLIASITNLALIIALHKSVPVVQSHIAEPLALTSALFLTYFNHTRTRTSSSVLLIFWPLYTIGLTIWIRSFSANGIDDDHVILGLKCLIGGLGLISFGLECLGPEYDTEPSLSGKLHIENPLFTANLFSVWTFGWMTPLMKKGASQFITESDLPSLRPRDEAENLGRDLESALAKHTLWKALFIAYGGPYAVAAGLKVLQDCLAFLQPQLLRWLLAYISWYQTARFGNSEGGDMPSQLQGFAIAVLMFVASVTQTVALNQYFQRTFETGMRVRAGLVTAIYSKALVLSNDERTRASGDIVNLMSVDATRLQDLCTYGLIALSGPLQITLAFISLYNLLGWAAFVGVGIMIVSIPLNTFIARILKRMQEEQMKNRDKRTRLMSELLANIKSIKLYAWEFSFVRKISETRNNQELKMLKKIGLVTAFNTTLWSGIPLLVAFSSFATAAMTLSKPLTSDIIFPAISLFMLLQFPLAMFSQVTSNIIEAIVSVKRLSDFLNADELQADARKLIDKPVLNRGDEVLLIKNADFSWEKKAVAPMLENINLTVKKGELMGVFGRVGSGKTSLLSAIIGDMTRREGDVVLSGSISYAPQNPWILSATVRENIIFSHEYDETFYNLVIEACALGQDLALLPQGDLTEELHLAEANELEFLSPVPFMRGQTCKPIFFRKLCKNSYIYPLRVLLDDCLAAVDSHVARHVFDNVIGPHGLLATKARILVTNSIAFVKRFDQLVFIRRGIVLESGSYETLMANTEGELSKLVRGHGSNSSSSGTSTPFITSGSVTPGEGEAGEIPSQAQACVGALSEKLRHRSSFAKARVAKPGPTQAPSSAGLSKEHTEQGRVKVHVYKQYIEAASTMGFSFFLLTTVLQQAASVFANLTLRSWGEHNREVGSNKGMLRYLIIYGIFSFSSTILGGLSAILIWVLCALRSARRLHDGMLNSLMRAPLSFFETTPTGRILNLFSRDTYVVDQILGRVIQNMCRTLAVCLSIIVVIGGSFPPFLIAVIPLGLFYGRVMKYYLATSRELKRLDAVSRSPIFAWFSESLAGLSTIRAFSQQSLFISANQRRIDRNQICYLPSISVNRWLAVRLEFVGAMIILIVAFLAMTALITTGVDAGLVGLVLSYALNTTSSLNWVVRSASEVEQNIVSVERILHQTEVKPEAPQEIPENKPSEVWPSSGEVEFRGYSTRYRPELDLVLKDISMVIKPKEKIGVCGRTGAGKSSLLLALFRIIEPAEGSIFIDSVDITKIGLHDLRSNISIVPQSPDLFEGTLRENIDPVGEHSDADIWIALSQAHLKEYVDTLPEGLDAPVREGGSSLSSGQRQLLCFARALLRKSKILVLDEATSAVDLDTDRAIQDIIKGPAFTEVTIFTIAHRLNTIIESDRILVMDSGKLAELDTPQKLLANKTSIFYSLAHEAGLIGITSE</sequence>
<dbReference type="CDD" id="cd18595">
    <property type="entry name" value="ABC_6TM_MRP1_2_3_6_D1_like"/>
    <property type="match status" value="1"/>
</dbReference>
<name>A0A8H5HI92_9AGAR</name>
<dbReference type="PANTHER" id="PTHR24223:SF443">
    <property type="entry name" value="MULTIDRUG-RESISTANCE LIKE PROTEIN 1, ISOFORM I"/>
    <property type="match status" value="1"/>
</dbReference>
<evidence type="ECO:0000256" key="7">
    <source>
        <dbReference type="ARBA" id="ARBA00022840"/>
    </source>
</evidence>
<dbReference type="InterPro" id="IPR027417">
    <property type="entry name" value="P-loop_NTPase"/>
</dbReference>
<feature type="domain" description="ABC transporter" evidence="12">
    <location>
        <begin position="597"/>
        <end position="834"/>
    </location>
</feature>
<dbReference type="GO" id="GO:0005524">
    <property type="term" value="F:ATP binding"/>
    <property type="evidence" value="ECO:0007669"/>
    <property type="project" value="UniProtKB-KW"/>
</dbReference>
<dbReference type="Gene3D" id="3.40.50.300">
    <property type="entry name" value="P-loop containing nucleotide triphosphate hydrolases"/>
    <property type="match status" value="2"/>
</dbReference>
<evidence type="ECO:0000313" key="15">
    <source>
        <dbReference type="Proteomes" id="UP000565441"/>
    </source>
</evidence>
<comment type="subcellular location">
    <subcellularLocation>
        <location evidence="1">Vacuole membrane</location>
        <topology evidence="1">Multi-pass membrane protein</topology>
    </subcellularLocation>
</comment>
<keyword evidence="9 11" id="KW-0472">Membrane</keyword>
<dbReference type="OrthoDB" id="6500128at2759"/>
<evidence type="ECO:0000259" key="12">
    <source>
        <dbReference type="PROSITE" id="PS50893"/>
    </source>
</evidence>
<dbReference type="SMART" id="SM00382">
    <property type="entry name" value="AAA"/>
    <property type="match status" value="2"/>
</dbReference>
<dbReference type="InterPro" id="IPR003593">
    <property type="entry name" value="AAA+_ATPase"/>
</dbReference>
<dbReference type="SUPFAM" id="SSF52540">
    <property type="entry name" value="P-loop containing nucleoside triphosphate hydrolases"/>
    <property type="match status" value="2"/>
</dbReference>
<dbReference type="PROSITE" id="PS00211">
    <property type="entry name" value="ABC_TRANSPORTER_1"/>
    <property type="match status" value="1"/>
</dbReference>
<dbReference type="FunFam" id="3.40.50.300:FF:000565">
    <property type="entry name" value="ABC bile acid transporter"/>
    <property type="match status" value="1"/>
</dbReference>
<feature type="transmembrane region" description="Helical" evidence="11">
    <location>
        <begin position="531"/>
        <end position="549"/>
    </location>
</feature>
<keyword evidence="3" id="KW-0926">Vacuole</keyword>
<dbReference type="CDD" id="cd18603">
    <property type="entry name" value="ABC_6TM_MRP1_2_3_6_D2_like"/>
    <property type="match status" value="1"/>
</dbReference>